<name>A0AAN9YW08_9PEZI</name>
<organism evidence="1 2">
    <name type="scientific">Diatrype stigma</name>
    <dbReference type="NCBI Taxonomy" id="117547"/>
    <lineage>
        <taxon>Eukaryota</taxon>
        <taxon>Fungi</taxon>
        <taxon>Dikarya</taxon>
        <taxon>Ascomycota</taxon>
        <taxon>Pezizomycotina</taxon>
        <taxon>Sordariomycetes</taxon>
        <taxon>Xylariomycetidae</taxon>
        <taxon>Xylariales</taxon>
        <taxon>Diatrypaceae</taxon>
        <taxon>Diatrype</taxon>
    </lineage>
</organism>
<comment type="caution">
    <text evidence="1">The sequence shown here is derived from an EMBL/GenBank/DDBJ whole genome shotgun (WGS) entry which is preliminary data.</text>
</comment>
<reference evidence="1 2" key="1">
    <citation type="submission" date="2024-02" db="EMBL/GenBank/DDBJ databases">
        <title>De novo assembly and annotation of 12 fungi associated with fruit tree decline syndrome in Ontario, Canada.</title>
        <authorList>
            <person name="Sulman M."/>
            <person name="Ellouze W."/>
            <person name="Ilyukhin E."/>
        </authorList>
    </citation>
    <scope>NUCLEOTIDE SEQUENCE [LARGE SCALE GENOMIC DNA]</scope>
    <source>
        <strain evidence="1 2">M11/M66-122</strain>
    </source>
</reference>
<evidence type="ECO:0008006" key="3">
    <source>
        <dbReference type="Google" id="ProtNLM"/>
    </source>
</evidence>
<keyword evidence="2" id="KW-1185">Reference proteome</keyword>
<evidence type="ECO:0000313" key="2">
    <source>
        <dbReference type="Proteomes" id="UP001320420"/>
    </source>
</evidence>
<sequence>MASHTQPTAETLLATANAYFAIFTSLDPAAALAIMSEQYTHTMAPDSVGLAGPAAPMDRARFAAHLGGLRGVLRSFPVTAREAWPNPSLRQVVVWADSRTEWHEHIVAGEGKEEWEFRGEYIFALFMDETGEKVERAVEFLDSKATGALMGLFERAAKRKAELEGEGKP</sequence>
<dbReference type="Proteomes" id="UP001320420">
    <property type="component" value="Unassembled WGS sequence"/>
</dbReference>
<protein>
    <recommendedName>
        <fullName evidence="3">SnoaL-like domain-containing protein</fullName>
    </recommendedName>
</protein>
<gene>
    <name evidence="1" type="ORF">SLS62_001318</name>
</gene>
<evidence type="ECO:0000313" key="1">
    <source>
        <dbReference type="EMBL" id="KAK7756484.1"/>
    </source>
</evidence>
<dbReference type="EMBL" id="JAKJXP020000006">
    <property type="protein sequence ID" value="KAK7756484.1"/>
    <property type="molecule type" value="Genomic_DNA"/>
</dbReference>
<dbReference type="AlphaFoldDB" id="A0AAN9YW08"/>
<dbReference type="InterPro" id="IPR032710">
    <property type="entry name" value="NTF2-like_dom_sf"/>
</dbReference>
<dbReference type="SUPFAM" id="SSF54427">
    <property type="entry name" value="NTF2-like"/>
    <property type="match status" value="1"/>
</dbReference>
<dbReference type="Gene3D" id="3.10.450.50">
    <property type="match status" value="1"/>
</dbReference>
<proteinExistence type="predicted"/>
<accession>A0AAN9YW08</accession>